<dbReference type="Proteomes" id="UP000014400">
    <property type="component" value="Unassembled WGS sequence"/>
</dbReference>
<dbReference type="HOGENOM" id="CLU_116644_2_1_4"/>
<comment type="caution">
    <text evidence="3">The sequence shown here is derived from an EMBL/GenBank/DDBJ whole genome shotgun (WGS) entry which is preliminary data.</text>
</comment>
<evidence type="ECO:0000313" key="4">
    <source>
        <dbReference type="Proteomes" id="UP000014400"/>
    </source>
</evidence>
<dbReference type="AlphaFoldDB" id="S3B984"/>
<comment type="similarity">
    <text evidence="1 2">Belongs to the ArsC family.</text>
</comment>
<protein>
    <submittedName>
        <fullName evidence="3">Spx/MgsR family transcriptional regulator</fullName>
    </submittedName>
</protein>
<dbReference type="EMBL" id="ATCF01000030">
    <property type="protein sequence ID" value="EPD97898.1"/>
    <property type="molecule type" value="Genomic_DNA"/>
</dbReference>
<dbReference type="Gene3D" id="3.40.30.10">
    <property type="entry name" value="Glutaredoxin"/>
    <property type="match status" value="1"/>
</dbReference>
<accession>S3B984</accession>
<dbReference type="InterPro" id="IPR006660">
    <property type="entry name" value="Arsenate_reductase-like"/>
</dbReference>
<proteinExistence type="inferred from homology"/>
<gene>
    <name evidence="3" type="ORF">HMPREF1476_02041</name>
</gene>
<dbReference type="PROSITE" id="PS51353">
    <property type="entry name" value="ARSC"/>
    <property type="match status" value="1"/>
</dbReference>
<reference evidence="3 4" key="1">
    <citation type="submission" date="2013-04" db="EMBL/GenBank/DDBJ databases">
        <title>The Genome Sequence of Sutterella wadsworthensis HGA0223.</title>
        <authorList>
            <consortium name="The Broad Institute Genomics Platform"/>
            <person name="Earl A."/>
            <person name="Ward D."/>
            <person name="Feldgarden M."/>
            <person name="Gevers D."/>
            <person name="Schmidt T.M."/>
            <person name="Dover J."/>
            <person name="Dai D."/>
            <person name="Walker B."/>
            <person name="Young S."/>
            <person name="Zeng Q."/>
            <person name="Gargeya S."/>
            <person name="Fitzgerald M."/>
            <person name="Haas B."/>
            <person name="Abouelleil A."/>
            <person name="Allen A.W."/>
            <person name="Alvarado L."/>
            <person name="Arachchi H.M."/>
            <person name="Berlin A.M."/>
            <person name="Chapman S.B."/>
            <person name="Gainer-Dewar J."/>
            <person name="Goldberg J."/>
            <person name="Griggs A."/>
            <person name="Gujja S."/>
            <person name="Hansen M."/>
            <person name="Howarth C."/>
            <person name="Imamovic A."/>
            <person name="Ireland A."/>
            <person name="Larimer J."/>
            <person name="McCowan C."/>
            <person name="Murphy C."/>
            <person name="Pearson M."/>
            <person name="Poon T.W."/>
            <person name="Priest M."/>
            <person name="Roberts A."/>
            <person name="Saif S."/>
            <person name="Shea T."/>
            <person name="Sisk P."/>
            <person name="Sykes S."/>
            <person name="Wortman J."/>
            <person name="Nusbaum C."/>
            <person name="Birren B."/>
        </authorList>
    </citation>
    <scope>NUCLEOTIDE SEQUENCE [LARGE SCALE GENOMIC DNA]</scope>
    <source>
        <strain evidence="3 4">HGA0223</strain>
    </source>
</reference>
<dbReference type="InterPro" id="IPR006504">
    <property type="entry name" value="Tscrpt_reg_Spx/MgsR"/>
</dbReference>
<evidence type="ECO:0000256" key="2">
    <source>
        <dbReference type="PROSITE-ProRule" id="PRU01282"/>
    </source>
</evidence>
<dbReference type="GeneID" id="64062587"/>
<evidence type="ECO:0000256" key="1">
    <source>
        <dbReference type="ARBA" id="ARBA00007198"/>
    </source>
</evidence>
<dbReference type="Pfam" id="PF03960">
    <property type="entry name" value="ArsC"/>
    <property type="match status" value="1"/>
</dbReference>
<dbReference type="SUPFAM" id="SSF52833">
    <property type="entry name" value="Thioredoxin-like"/>
    <property type="match status" value="1"/>
</dbReference>
<dbReference type="STRING" id="1203554.HMPREF1476_02041"/>
<dbReference type="InterPro" id="IPR036249">
    <property type="entry name" value="Thioredoxin-like_sf"/>
</dbReference>
<organism evidence="3 4">
    <name type="scientific">Sutterella wadsworthensis HGA0223</name>
    <dbReference type="NCBI Taxonomy" id="1203554"/>
    <lineage>
        <taxon>Bacteria</taxon>
        <taxon>Pseudomonadati</taxon>
        <taxon>Pseudomonadota</taxon>
        <taxon>Betaproteobacteria</taxon>
        <taxon>Burkholderiales</taxon>
        <taxon>Sutterellaceae</taxon>
        <taxon>Sutterella</taxon>
    </lineage>
</organism>
<dbReference type="PANTHER" id="PTHR30041">
    <property type="entry name" value="ARSENATE REDUCTASE"/>
    <property type="match status" value="1"/>
</dbReference>
<dbReference type="PATRIC" id="fig|1203554.3.peg.2122"/>
<name>S3B984_9BURK</name>
<evidence type="ECO:0000313" key="3">
    <source>
        <dbReference type="EMBL" id="EPD97898.1"/>
    </source>
</evidence>
<keyword evidence="4" id="KW-1185">Reference proteome</keyword>
<dbReference type="RefSeq" id="WP_016475109.1">
    <property type="nucleotide sequence ID" value="NZ_KE150481.1"/>
</dbReference>
<dbReference type="PANTHER" id="PTHR30041:SF8">
    <property type="entry name" value="PROTEIN YFFB"/>
    <property type="match status" value="1"/>
</dbReference>
<dbReference type="eggNOG" id="COG1393">
    <property type="taxonomic scope" value="Bacteria"/>
</dbReference>
<sequence>MIDIYGIPNCGSVKKALQWARENGVDFVFHNFKTEAPSVELIDKWMDEIGAARLLNRSSQTWKSLDPSVRTAAAENPAAIKQLLATSPLLIKRPVIVWTDGQATCGVDEPEWNRRMETDK</sequence>
<dbReference type="NCBIfam" id="TIGR01617">
    <property type="entry name" value="arsC_related"/>
    <property type="match status" value="1"/>
</dbReference>